<sequence length="41" mass="4602">MRTSLAEVMLETGKCGRIQFRAAAKLVQESVPDPHLLEFKT</sequence>
<gene>
    <name evidence="1" type="ORF">ATJ93_4738</name>
</gene>
<reference evidence="1 2" key="1">
    <citation type="submission" date="2018-09" db="EMBL/GenBank/DDBJ databases">
        <title>Genomic Encyclopedia of Archaeal and Bacterial Type Strains, Phase II (KMG-II): from individual species to whole genera.</title>
        <authorList>
            <person name="Goeker M."/>
        </authorList>
    </citation>
    <scope>NUCLEOTIDE SEQUENCE [LARGE SCALE GENOMIC DNA]</scope>
    <source>
        <strain evidence="1 2">DSM 13151</strain>
    </source>
</reference>
<protein>
    <submittedName>
        <fullName evidence="1">Uncharacterized protein</fullName>
    </submittedName>
</protein>
<evidence type="ECO:0000313" key="2">
    <source>
        <dbReference type="Proteomes" id="UP000283805"/>
    </source>
</evidence>
<accession>A0A3R7FSJ9</accession>
<comment type="caution">
    <text evidence="1">The sequence shown here is derived from an EMBL/GenBank/DDBJ whole genome shotgun (WGS) entry which is preliminary data.</text>
</comment>
<dbReference type="EMBL" id="RAPO01000012">
    <property type="protein sequence ID" value="RKD85234.1"/>
    <property type="molecule type" value="Genomic_DNA"/>
</dbReference>
<evidence type="ECO:0000313" key="1">
    <source>
        <dbReference type="EMBL" id="RKD85234.1"/>
    </source>
</evidence>
<dbReference type="AlphaFoldDB" id="A0A3R7FSJ9"/>
<proteinExistence type="predicted"/>
<name>A0A3R7FSJ9_9EURY</name>
<organism evidence="1 2">
    <name type="scientific">Halopiger aswanensis</name>
    <dbReference type="NCBI Taxonomy" id="148449"/>
    <lineage>
        <taxon>Archaea</taxon>
        <taxon>Methanobacteriati</taxon>
        <taxon>Methanobacteriota</taxon>
        <taxon>Stenosarchaea group</taxon>
        <taxon>Halobacteria</taxon>
        <taxon>Halobacteriales</taxon>
        <taxon>Natrialbaceae</taxon>
        <taxon>Halopiger</taxon>
    </lineage>
</organism>
<dbReference type="Proteomes" id="UP000283805">
    <property type="component" value="Unassembled WGS sequence"/>
</dbReference>
<keyword evidence="2" id="KW-1185">Reference proteome</keyword>